<dbReference type="RefSeq" id="WP_289471522.1">
    <property type="nucleotide sequence ID" value="NZ_JAUCMM010000018.1"/>
</dbReference>
<protein>
    <submittedName>
        <fullName evidence="1">LamG domain-containing protein</fullName>
    </submittedName>
</protein>
<gene>
    <name evidence="1" type="ORF">QUG98_16205</name>
</gene>
<dbReference type="Pfam" id="PF13385">
    <property type="entry name" value="Laminin_G_3"/>
    <property type="match status" value="1"/>
</dbReference>
<accession>A0ABT7TKD4</accession>
<evidence type="ECO:0000313" key="2">
    <source>
        <dbReference type="Proteomes" id="UP001235720"/>
    </source>
</evidence>
<dbReference type="EMBL" id="JAUCMM010000018">
    <property type="protein sequence ID" value="MDM7889996.1"/>
    <property type="molecule type" value="Genomic_DNA"/>
</dbReference>
<name>A0ABT7TKD4_9MICO</name>
<dbReference type="SUPFAM" id="SSF49899">
    <property type="entry name" value="Concanavalin A-like lectins/glucanases"/>
    <property type="match status" value="1"/>
</dbReference>
<evidence type="ECO:0000313" key="1">
    <source>
        <dbReference type="EMBL" id="MDM7889996.1"/>
    </source>
</evidence>
<dbReference type="InterPro" id="IPR013320">
    <property type="entry name" value="ConA-like_dom_sf"/>
</dbReference>
<dbReference type="Gene3D" id="2.60.120.200">
    <property type="match status" value="1"/>
</dbReference>
<comment type="caution">
    <text evidence="1">The sequence shown here is derived from an EMBL/GenBank/DDBJ whole genome shotgun (WGS) entry which is preliminary data.</text>
</comment>
<organism evidence="1 2">
    <name type="scientific">Curtobacterium subtropicum</name>
    <dbReference type="NCBI Taxonomy" id="3055138"/>
    <lineage>
        <taxon>Bacteria</taxon>
        <taxon>Bacillati</taxon>
        <taxon>Actinomycetota</taxon>
        <taxon>Actinomycetes</taxon>
        <taxon>Micrococcales</taxon>
        <taxon>Microbacteriaceae</taxon>
        <taxon>Curtobacterium</taxon>
    </lineage>
</organism>
<reference evidence="1 2" key="1">
    <citation type="submission" date="2023-06" db="EMBL/GenBank/DDBJ databases">
        <authorList>
            <person name="Feng G."/>
            <person name="Li J."/>
            <person name="Zhu H."/>
        </authorList>
    </citation>
    <scope>NUCLEOTIDE SEQUENCE [LARGE SCALE GENOMIC DNA]</scope>
    <source>
        <strain evidence="1 2">RHCJP20</strain>
    </source>
</reference>
<sequence>MTGRPLRSLRDGRVVAALLVVALAVVVLLNQFAPTRSAYSATITNTGNTAATAPYFTCGAAALADASGALFAYDLDEAAGSRTAADSSGKNAAGTYQGSMATTANPGACTRDGGTAYTLNGSTSFVSTPRSYQNPTTFSEEVWFRTTVAGGLLIGFGSNQVATSGQHDRQIYINTAGQLVFGAYNGTTQVITSPKAVTDGAWHHVVSTMSPTNGMRLYLDGTLVASNAAFKAPENYTGYFRVGYDTITGWPGAPANFFFTGQMRYAAVYSTELSATQVANHYASGR</sequence>
<proteinExistence type="predicted"/>
<keyword evidence="2" id="KW-1185">Reference proteome</keyword>
<dbReference type="Proteomes" id="UP001235720">
    <property type="component" value="Unassembled WGS sequence"/>
</dbReference>